<feature type="transmembrane region" description="Helical" evidence="1">
    <location>
        <begin position="24"/>
        <end position="43"/>
    </location>
</feature>
<name>A0A9W6VMS0_9ACTN</name>
<dbReference type="EMBL" id="BSTJ01000001">
    <property type="protein sequence ID" value="GLY72999.1"/>
    <property type="molecule type" value="Genomic_DNA"/>
</dbReference>
<keyword evidence="1" id="KW-0812">Transmembrane</keyword>
<evidence type="ECO:0000313" key="3">
    <source>
        <dbReference type="Proteomes" id="UP001165135"/>
    </source>
</evidence>
<sequence>MHRLDETPGYPWTPFTEWRLRSRVCAVGDLIVVAVGAALFAVLGVDDVVSWRSDQVLVSHGRLIGPVAPLIHALAMIFGLGAALTGTALLSLHREAYQLAGRPVLPLAGGRFGGWRR</sequence>
<reference evidence="2" key="1">
    <citation type="submission" date="2023-03" db="EMBL/GenBank/DDBJ databases">
        <title>Actinoallomurus iriomotensis NBRC 103681.</title>
        <authorList>
            <person name="Ichikawa N."/>
            <person name="Sato H."/>
            <person name="Tonouchi N."/>
        </authorList>
    </citation>
    <scope>NUCLEOTIDE SEQUENCE</scope>
    <source>
        <strain evidence="2">NBRC 103681</strain>
    </source>
</reference>
<keyword evidence="1" id="KW-1133">Transmembrane helix</keyword>
<evidence type="ECO:0000256" key="1">
    <source>
        <dbReference type="SAM" id="Phobius"/>
    </source>
</evidence>
<organism evidence="2 3">
    <name type="scientific">Actinoallomurus iriomotensis</name>
    <dbReference type="NCBI Taxonomy" id="478107"/>
    <lineage>
        <taxon>Bacteria</taxon>
        <taxon>Bacillati</taxon>
        <taxon>Actinomycetota</taxon>
        <taxon>Actinomycetes</taxon>
        <taxon>Streptosporangiales</taxon>
        <taxon>Thermomonosporaceae</taxon>
        <taxon>Actinoallomurus</taxon>
    </lineage>
</organism>
<gene>
    <name evidence="2" type="ORF">Airi01_012660</name>
</gene>
<protein>
    <submittedName>
        <fullName evidence="2">Uncharacterized protein</fullName>
    </submittedName>
</protein>
<dbReference type="RefSeq" id="WP_285618234.1">
    <property type="nucleotide sequence ID" value="NZ_BSTJ01000001.1"/>
</dbReference>
<proteinExistence type="predicted"/>
<evidence type="ECO:0000313" key="2">
    <source>
        <dbReference type="EMBL" id="GLY72999.1"/>
    </source>
</evidence>
<accession>A0A9W6VMS0</accession>
<dbReference type="Proteomes" id="UP001165135">
    <property type="component" value="Unassembled WGS sequence"/>
</dbReference>
<keyword evidence="1" id="KW-0472">Membrane</keyword>
<feature type="transmembrane region" description="Helical" evidence="1">
    <location>
        <begin position="63"/>
        <end position="92"/>
    </location>
</feature>
<dbReference type="AlphaFoldDB" id="A0A9W6VMS0"/>
<comment type="caution">
    <text evidence="2">The sequence shown here is derived from an EMBL/GenBank/DDBJ whole genome shotgun (WGS) entry which is preliminary data.</text>
</comment>